<comment type="caution">
    <text evidence="1">The sequence shown here is derived from an EMBL/GenBank/DDBJ whole genome shotgun (WGS) entry which is preliminary data.</text>
</comment>
<evidence type="ECO:0000313" key="2">
    <source>
        <dbReference type="Proteomes" id="UP001597383"/>
    </source>
</evidence>
<accession>A0ABW4VZF6</accession>
<organism evidence="1 2">
    <name type="scientific">Ornithinibacillus salinisoli</name>
    <dbReference type="NCBI Taxonomy" id="1848459"/>
    <lineage>
        <taxon>Bacteria</taxon>
        <taxon>Bacillati</taxon>
        <taxon>Bacillota</taxon>
        <taxon>Bacilli</taxon>
        <taxon>Bacillales</taxon>
        <taxon>Bacillaceae</taxon>
        <taxon>Ornithinibacillus</taxon>
    </lineage>
</organism>
<dbReference type="Proteomes" id="UP001597383">
    <property type="component" value="Unassembled WGS sequence"/>
</dbReference>
<name>A0ABW4VZF6_9BACI</name>
<protein>
    <submittedName>
        <fullName evidence="1">Uncharacterized protein</fullName>
    </submittedName>
</protein>
<proteinExistence type="predicted"/>
<reference evidence="2" key="1">
    <citation type="journal article" date="2019" name="Int. J. Syst. Evol. Microbiol.">
        <title>The Global Catalogue of Microorganisms (GCM) 10K type strain sequencing project: providing services to taxonomists for standard genome sequencing and annotation.</title>
        <authorList>
            <consortium name="The Broad Institute Genomics Platform"/>
            <consortium name="The Broad Institute Genome Sequencing Center for Infectious Disease"/>
            <person name="Wu L."/>
            <person name="Ma J."/>
        </authorList>
    </citation>
    <scope>NUCLEOTIDE SEQUENCE [LARGE SCALE GENOMIC DNA]</scope>
    <source>
        <strain evidence="2">R28</strain>
    </source>
</reference>
<sequence length="70" mass="8199">MKDIMNPFQVREILEQLAEYLSVKQIVVVLFMEVFNFTAKETAGMLRDTEISVYKMGTSLWCVVEQNMNF</sequence>
<dbReference type="EMBL" id="JBHUHQ010000015">
    <property type="protein sequence ID" value="MFD2044707.1"/>
    <property type="molecule type" value="Genomic_DNA"/>
</dbReference>
<keyword evidence="2" id="KW-1185">Reference proteome</keyword>
<gene>
    <name evidence="1" type="ORF">ACFSJF_10550</name>
</gene>
<evidence type="ECO:0000313" key="1">
    <source>
        <dbReference type="EMBL" id="MFD2044707.1"/>
    </source>
</evidence>